<feature type="compositionally biased region" description="Basic and acidic residues" evidence="1">
    <location>
        <begin position="94"/>
        <end position="104"/>
    </location>
</feature>
<feature type="region of interest" description="Disordered" evidence="1">
    <location>
        <begin position="32"/>
        <end position="104"/>
    </location>
</feature>
<sequence>MLPMCLLIDTIDDETYVSSTSTMNDHAKLSNAHLTSGSRQKQAPTQGYPKDAQKRSHLAIKTTEPQEEGTDESVTKWLGFRPRLHGTIQMSDESTAKTEESKVQ</sequence>
<evidence type="ECO:0000313" key="2">
    <source>
        <dbReference type="Proteomes" id="UP000492821"/>
    </source>
</evidence>
<proteinExistence type="predicted"/>
<name>A0A7E4VI86_PANRE</name>
<dbReference type="WBParaSite" id="Pan_g20497.t1">
    <property type="protein sequence ID" value="Pan_g20497.t1"/>
    <property type="gene ID" value="Pan_g20497"/>
</dbReference>
<evidence type="ECO:0000313" key="3">
    <source>
        <dbReference type="WBParaSite" id="Pan_g20497.t1"/>
    </source>
</evidence>
<feature type="compositionally biased region" description="Polar residues" evidence="1">
    <location>
        <begin position="32"/>
        <end position="45"/>
    </location>
</feature>
<dbReference type="Proteomes" id="UP000492821">
    <property type="component" value="Unassembled WGS sequence"/>
</dbReference>
<keyword evidence="2" id="KW-1185">Reference proteome</keyword>
<reference evidence="2" key="1">
    <citation type="journal article" date="2013" name="Genetics">
        <title>The draft genome and transcriptome of Panagrellus redivivus are shaped by the harsh demands of a free-living lifestyle.</title>
        <authorList>
            <person name="Srinivasan J."/>
            <person name="Dillman A.R."/>
            <person name="Macchietto M.G."/>
            <person name="Heikkinen L."/>
            <person name="Lakso M."/>
            <person name="Fracchia K.M."/>
            <person name="Antoshechkin I."/>
            <person name="Mortazavi A."/>
            <person name="Wong G."/>
            <person name="Sternberg P.W."/>
        </authorList>
    </citation>
    <scope>NUCLEOTIDE SEQUENCE [LARGE SCALE GENOMIC DNA]</scope>
    <source>
        <strain evidence="2">MT8872</strain>
    </source>
</reference>
<protein>
    <submittedName>
        <fullName evidence="3">Uncharacterized protein</fullName>
    </submittedName>
</protein>
<organism evidence="2 3">
    <name type="scientific">Panagrellus redivivus</name>
    <name type="common">Microworm</name>
    <dbReference type="NCBI Taxonomy" id="6233"/>
    <lineage>
        <taxon>Eukaryota</taxon>
        <taxon>Metazoa</taxon>
        <taxon>Ecdysozoa</taxon>
        <taxon>Nematoda</taxon>
        <taxon>Chromadorea</taxon>
        <taxon>Rhabditida</taxon>
        <taxon>Tylenchina</taxon>
        <taxon>Panagrolaimomorpha</taxon>
        <taxon>Panagrolaimoidea</taxon>
        <taxon>Panagrolaimidae</taxon>
        <taxon>Panagrellus</taxon>
    </lineage>
</organism>
<evidence type="ECO:0000256" key="1">
    <source>
        <dbReference type="SAM" id="MobiDB-lite"/>
    </source>
</evidence>
<reference evidence="3" key="2">
    <citation type="submission" date="2020-10" db="UniProtKB">
        <authorList>
            <consortium name="WormBaseParasite"/>
        </authorList>
    </citation>
    <scope>IDENTIFICATION</scope>
</reference>
<accession>A0A7E4VI86</accession>
<dbReference type="AlphaFoldDB" id="A0A7E4VI86"/>